<feature type="chain" id="PRO_5041417912" description="Alpha-defensin N-terminal domain-containing protein" evidence="7">
    <location>
        <begin position="20"/>
        <end position="183"/>
    </location>
</feature>
<keyword evidence="2" id="KW-0929">Antimicrobial</keyword>
<keyword evidence="4" id="KW-0211">Defensin</keyword>
<dbReference type="GO" id="GO:0031012">
    <property type="term" value="C:extracellular matrix"/>
    <property type="evidence" value="ECO:0007669"/>
    <property type="project" value="TreeGrafter"/>
</dbReference>
<comment type="similarity">
    <text evidence="1">Belongs to the alpha-defensin family.</text>
</comment>
<comment type="caution">
    <text evidence="9">The sequence shown here is derived from an EMBL/GenBank/DDBJ whole genome shotgun (WGS) entry which is preliminary data.</text>
</comment>
<dbReference type="GO" id="GO:0019731">
    <property type="term" value="P:antibacterial humoral response"/>
    <property type="evidence" value="ECO:0007669"/>
    <property type="project" value="TreeGrafter"/>
</dbReference>
<evidence type="ECO:0000256" key="6">
    <source>
        <dbReference type="SAM" id="MobiDB-lite"/>
    </source>
</evidence>
<dbReference type="PANTHER" id="PTHR11876:SF28">
    <property type="entry name" value="ALPHA-DEFENSIN 1"/>
    <property type="match status" value="1"/>
</dbReference>
<dbReference type="SMART" id="SM01418">
    <property type="entry name" value="Defensin_propep"/>
    <property type="match status" value="1"/>
</dbReference>
<dbReference type="GO" id="GO:0051673">
    <property type="term" value="P:disruption of plasma membrane integrity in another organism"/>
    <property type="evidence" value="ECO:0007669"/>
    <property type="project" value="TreeGrafter"/>
</dbReference>
<evidence type="ECO:0000256" key="3">
    <source>
        <dbReference type="ARBA" id="ARBA00022729"/>
    </source>
</evidence>
<feature type="compositionally biased region" description="Basic and acidic residues" evidence="6">
    <location>
        <begin position="172"/>
        <end position="183"/>
    </location>
</feature>
<evidence type="ECO:0000256" key="2">
    <source>
        <dbReference type="ARBA" id="ARBA00022529"/>
    </source>
</evidence>
<feature type="signal peptide" evidence="7">
    <location>
        <begin position="1"/>
        <end position="19"/>
    </location>
</feature>
<dbReference type="InterPro" id="IPR016327">
    <property type="entry name" value="Alpha-defensin"/>
</dbReference>
<dbReference type="AlphaFoldDB" id="A0AA40LQE1"/>
<feature type="compositionally biased region" description="Polar residues" evidence="6">
    <location>
        <begin position="142"/>
        <end position="154"/>
    </location>
</feature>
<evidence type="ECO:0000259" key="8">
    <source>
        <dbReference type="SMART" id="SM01418"/>
    </source>
</evidence>
<sequence length="183" mass="19550">MRTLALLATLLFLTLQAKAGTLQETADQVPAQDQLWAEDQDQAGDSDQDVAISLTGEERFARAVESVRFLVIYDKHVNPFTLTWQVLSANLGQEPIAIAQSKNSAISLKKKLGPASLLTPPKPESLAPPPQQPTPQNLTSSLTGSDALNLQDGPSTPLGKVWPQGQGLRGEQGPHRKAEASGP</sequence>
<evidence type="ECO:0000256" key="5">
    <source>
        <dbReference type="ARBA" id="ARBA00023022"/>
    </source>
</evidence>
<feature type="compositionally biased region" description="Pro residues" evidence="6">
    <location>
        <begin position="120"/>
        <end position="133"/>
    </location>
</feature>
<reference evidence="9" key="1">
    <citation type="submission" date="2023-06" db="EMBL/GenBank/DDBJ databases">
        <title>Reference genome for the Northern bat (Eptesicus nilssonii), a most northern bat species.</title>
        <authorList>
            <person name="Laine V.N."/>
            <person name="Pulliainen A.T."/>
            <person name="Lilley T.M."/>
        </authorList>
    </citation>
    <scope>NUCLEOTIDE SEQUENCE</scope>
    <source>
        <strain evidence="9">BLF_Eptnil</strain>
        <tissue evidence="9">Kidney</tissue>
    </source>
</reference>
<protein>
    <recommendedName>
        <fullName evidence="8">Alpha-defensin N-terminal domain-containing protein</fullName>
    </recommendedName>
</protein>
<feature type="region of interest" description="Disordered" evidence="6">
    <location>
        <begin position="114"/>
        <end position="183"/>
    </location>
</feature>
<dbReference type="GO" id="GO:0005615">
    <property type="term" value="C:extracellular space"/>
    <property type="evidence" value="ECO:0007669"/>
    <property type="project" value="InterPro"/>
</dbReference>
<proteinExistence type="inferred from homology"/>
<keyword evidence="3 7" id="KW-0732">Signal</keyword>
<organism evidence="9 10">
    <name type="scientific">Cnephaeus nilssonii</name>
    <name type="common">Northern bat</name>
    <name type="synonym">Eptesicus nilssonii</name>
    <dbReference type="NCBI Taxonomy" id="3371016"/>
    <lineage>
        <taxon>Eukaryota</taxon>
        <taxon>Metazoa</taxon>
        <taxon>Chordata</taxon>
        <taxon>Craniata</taxon>
        <taxon>Vertebrata</taxon>
        <taxon>Euteleostomi</taxon>
        <taxon>Mammalia</taxon>
        <taxon>Eutheria</taxon>
        <taxon>Laurasiatheria</taxon>
        <taxon>Chiroptera</taxon>
        <taxon>Yangochiroptera</taxon>
        <taxon>Vespertilionidae</taxon>
        <taxon>Cnephaeus</taxon>
    </lineage>
</organism>
<dbReference type="GO" id="GO:0050830">
    <property type="term" value="P:defense response to Gram-positive bacterium"/>
    <property type="evidence" value="ECO:0007669"/>
    <property type="project" value="TreeGrafter"/>
</dbReference>
<keyword evidence="5" id="KW-0044">Antibiotic</keyword>
<dbReference type="PANTHER" id="PTHR11876">
    <property type="entry name" value="ALPHA-DEFENSIN 1"/>
    <property type="match status" value="1"/>
</dbReference>
<keyword evidence="10" id="KW-1185">Reference proteome</keyword>
<dbReference type="GO" id="GO:0002227">
    <property type="term" value="P:innate immune response in mucosa"/>
    <property type="evidence" value="ECO:0007669"/>
    <property type="project" value="TreeGrafter"/>
</dbReference>
<gene>
    <name evidence="9" type="ORF">QTO34_016433</name>
</gene>
<dbReference type="Proteomes" id="UP001177744">
    <property type="component" value="Unassembled WGS sequence"/>
</dbReference>
<dbReference type="GO" id="GO:0050829">
    <property type="term" value="P:defense response to Gram-negative bacterium"/>
    <property type="evidence" value="ECO:0007669"/>
    <property type="project" value="TreeGrafter"/>
</dbReference>
<dbReference type="InterPro" id="IPR002366">
    <property type="entry name" value="Alpha-defensin_N"/>
</dbReference>
<dbReference type="GO" id="GO:0061844">
    <property type="term" value="P:antimicrobial humoral immune response mediated by antimicrobial peptide"/>
    <property type="evidence" value="ECO:0007669"/>
    <property type="project" value="TreeGrafter"/>
</dbReference>
<evidence type="ECO:0000313" key="9">
    <source>
        <dbReference type="EMBL" id="KAK1341685.1"/>
    </source>
</evidence>
<name>A0AA40LQE1_CNENI</name>
<dbReference type="Pfam" id="PF00879">
    <property type="entry name" value="Defensin_propep"/>
    <property type="match status" value="1"/>
</dbReference>
<feature type="domain" description="Alpha-defensin N-terminal" evidence="8">
    <location>
        <begin position="1"/>
        <end position="59"/>
    </location>
</feature>
<evidence type="ECO:0000256" key="4">
    <source>
        <dbReference type="ARBA" id="ARBA00022940"/>
    </source>
</evidence>
<accession>A0AA40LQE1</accession>
<evidence type="ECO:0000256" key="7">
    <source>
        <dbReference type="SAM" id="SignalP"/>
    </source>
</evidence>
<evidence type="ECO:0000313" key="10">
    <source>
        <dbReference type="Proteomes" id="UP001177744"/>
    </source>
</evidence>
<evidence type="ECO:0000256" key="1">
    <source>
        <dbReference type="ARBA" id="ARBA00006519"/>
    </source>
</evidence>
<dbReference type="GO" id="GO:0071222">
    <property type="term" value="P:cellular response to lipopolysaccharide"/>
    <property type="evidence" value="ECO:0007669"/>
    <property type="project" value="TreeGrafter"/>
</dbReference>
<dbReference type="EMBL" id="JAULJE010000006">
    <property type="protein sequence ID" value="KAK1341685.1"/>
    <property type="molecule type" value="Genomic_DNA"/>
</dbReference>